<sequence length="1814" mass="200875">MELPREAEAQVQTSLLSLPGEKEMHAQTSFSSLRERRSVASFAGSAQSSSSYLELLEKFPSLPMLSEAQVQTSHLDIRVPSEIDIQLQTSFSDYMSEREYASSPEPQSKLSPQSSVIEQSTIYPVYIDTGVQTIPVEIPPGNDWRSARLNTAAQVQTSFASMTEQRPMLGLGKGEETAGDVESLFSIEEAPLPFERAERAMQTSETLLRQWKKLHSSQPQSDAQVQTSTIDLLKKLSLLSRIQSMESASRAELLKKASSLSVGEPHMQTSSPELLRKASSWSNSEVQGQILSDELLLKKRPSSAQVLRTSDYELARLLSPKSTTKEAQIQTSEVELINKLLSDRSTDTLFRKSSSASYIKPQEMTSDTDFPKSHSASFAKTPEKILDSDFQSYASMSHAEPQKRASDTDFQKYSSLSLIEGGDDNQEALTEGKEYLITPQVMEAQIRKWYHELPEVQTSASQKDPLWKPTIDSEVQTSHVEIPYGNKWRESRLQSEAQVQTSGLKVPVEKAESFPQLQKANQTQTSLLEIWRARELAEAQNQTCSFDEAETEEFPHALLVDSHAQTSDFDFWKAKEQMDIETQTSVDKILQQGIRPSPTEQVDKLVQTSFLDLGKSKDYMQQKASETDLTEPERTYFTPLQSDFEVETDTQARRSISDFLEAQKEPPLAQPTSAEVQTSNVEIPAGSSWRSSRLHSDVQQQTSLEFDEEESEAFPSSQKDIQSQTSLLDIWKAKQLHDAQIQTSWMDFPTDVEDPFLSPQSESPSEYFMPEEEQSPPPALLDAQMQTSLLDIWKAKELHNAQKQTSWIDVPEPMEEPFLPPQSESPIEPPMLEMEEAPLPGRLDNQVQTSFSDRWWKKERVDAEMQSSLADLPQGNKVVPFLPPQSESPIEPAVVEIKEAPPPARMENQVQTSFSDIWRKKERADAEMQSSLADLPQVTKVVPLLPQPESPTEPAVVEKEEAASPARMENQVQTSFSDIWRKKERADAKMQSSLADLPQVTKVVPLLPQPESPIETPELEIKEAAPDCRIDNQVQTSFSDIWQKKERADAKIQSSLADLPQVTKVVPLLPQSESPIDPPELEIKEGAPPTRIDNQVQTSFSDIWRKKERADAKMQSSLADLPQVTKVVPLLPQPESPTEPAVVEKEEAVPPARMENQVQTSFSDIWRKKERADAEMQSSLADLPQGTKEVPLLPQSESPIDPPELEIKEAAPPTRMDNQVQTSFSDIWRKKERADAKMQSSLGNLPQSESPIEPAVVELKEAPPACRIDNQMQTSFSDIWRKKERADAEIQSSLGDLPQVTKVVPLLPQSESPIEPAVVEIKEAAPPGRMENQVQTSFSDIWRKKERADAEMQSSLADLPQGTKEVLLPSQAESPIQSPMPDSVDTAPEFPPPIEPKEPTSLPEMPETIKPVDVPKSLPPSPSGSKDQTSQPDMQMPEELPKAQEQSSKTSLASAKVVTPVSSHTSLSPVPSQTAVSPAHSRTAVSPALSRTAVSPAHSRTAVSPALSRTAVSPAHSRTAVSPALSRTSVSPAHSRTAVSPAHSRTAVSPAHSRTAVSPALSRTASPSHSRTAVSPALSRTASPSHSRTAVSPALSRTVSPALSRPAASPASSHPPVSPVPPYTPASPAASEIPSPVRPPSPASLYAEEQHSDLAEQKRASMEKTLLELWTTREEAEVQKQTDQLQLHLEDLPLFPKLEDSQVEISEVTKPEGKKPKQVSKVAKKSKAPAFAEAQVQTSFVEIPKGKKWRASRIFAEAQVQTSFQDLHVKERAPVLREHVAAKRVPRGPKRAAPVSVHLHVKMSPKRQTSNEKK</sequence>
<feature type="region of interest" description="Disordered" evidence="1">
    <location>
        <begin position="1"/>
        <end position="31"/>
    </location>
</feature>
<gene>
    <name evidence="2" type="primary">LOC114582003</name>
</gene>
<reference evidence="2" key="2">
    <citation type="submission" date="2025-08" db="UniProtKB">
        <authorList>
            <consortium name="Ensembl"/>
        </authorList>
    </citation>
    <scope>IDENTIFICATION</scope>
</reference>
<dbReference type="GeneTree" id="ENSGT00710000108331"/>
<feature type="compositionally biased region" description="Low complexity" evidence="1">
    <location>
        <begin position="1626"/>
        <end position="1635"/>
    </location>
</feature>
<feature type="region of interest" description="Disordered" evidence="1">
    <location>
        <begin position="1344"/>
        <end position="1656"/>
    </location>
</feature>
<evidence type="ECO:0000256" key="1">
    <source>
        <dbReference type="SAM" id="MobiDB-lite"/>
    </source>
</evidence>
<reference evidence="2 3" key="1">
    <citation type="journal article" date="2019" name="Proc. Natl. Acad. Sci. U.S.A.">
        <title>Regulatory changes in pterin and carotenoid genes underlie balanced color polymorphisms in the wall lizard.</title>
        <authorList>
            <person name="Andrade P."/>
            <person name="Pinho C."/>
            <person name="Perez I de Lanuza G."/>
            <person name="Afonso S."/>
            <person name="Brejcha J."/>
            <person name="Rubin C.J."/>
            <person name="Wallerman O."/>
            <person name="Pereira P."/>
            <person name="Sabatino S.J."/>
            <person name="Bellati A."/>
            <person name="Pellitteri-Rosa D."/>
            <person name="Bosakova Z."/>
            <person name="Bunikis I."/>
            <person name="Carretero M.A."/>
            <person name="Feiner N."/>
            <person name="Marsik P."/>
            <person name="Pauperio F."/>
            <person name="Salvi D."/>
            <person name="Soler L."/>
            <person name="While G.M."/>
            <person name="Uller T."/>
            <person name="Font E."/>
            <person name="Andersson L."/>
            <person name="Carneiro M."/>
        </authorList>
    </citation>
    <scope>NUCLEOTIDE SEQUENCE</scope>
</reference>
<name>A0A670JSK4_PODMU</name>
<organism evidence="2 3">
    <name type="scientific">Podarcis muralis</name>
    <name type="common">Wall lizard</name>
    <name type="synonym">Lacerta muralis</name>
    <dbReference type="NCBI Taxonomy" id="64176"/>
    <lineage>
        <taxon>Eukaryota</taxon>
        <taxon>Metazoa</taxon>
        <taxon>Chordata</taxon>
        <taxon>Craniata</taxon>
        <taxon>Vertebrata</taxon>
        <taxon>Euteleostomi</taxon>
        <taxon>Lepidosauria</taxon>
        <taxon>Squamata</taxon>
        <taxon>Bifurcata</taxon>
        <taxon>Unidentata</taxon>
        <taxon>Episquamata</taxon>
        <taxon>Laterata</taxon>
        <taxon>Lacertibaenia</taxon>
        <taxon>Lacertidae</taxon>
        <taxon>Podarcis</taxon>
    </lineage>
</organism>
<dbReference type="OMA" id="RADAKMQ"/>
<feature type="compositionally biased region" description="Polar residues" evidence="1">
    <location>
        <begin position="1561"/>
        <end position="1598"/>
    </location>
</feature>
<feature type="compositionally biased region" description="Polar residues" evidence="1">
    <location>
        <begin position="1444"/>
        <end position="1453"/>
    </location>
</feature>
<reference evidence="2" key="3">
    <citation type="submission" date="2025-09" db="UniProtKB">
        <authorList>
            <consortium name="Ensembl"/>
        </authorList>
    </citation>
    <scope>IDENTIFICATION</scope>
</reference>
<feature type="compositionally biased region" description="Pro residues" evidence="1">
    <location>
        <begin position="1616"/>
        <end position="1625"/>
    </location>
</feature>
<feature type="compositionally biased region" description="Low complexity" evidence="1">
    <location>
        <begin position="1599"/>
        <end position="1615"/>
    </location>
</feature>
<accession>A0A670JSK4</accession>
<dbReference type="Proteomes" id="UP000472272">
    <property type="component" value="Chromosome 13"/>
</dbReference>
<evidence type="ECO:0000313" key="3">
    <source>
        <dbReference type="Proteomes" id="UP000472272"/>
    </source>
</evidence>
<feature type="region of interest" description="Disordered" evidence="1">
    <location>
        <begin position="1130"/>
        <end position="1220"/>
    </location>
</feature>
<dbReference type="PANTHER" id="PTHR14368">
    <property type="entry name" value="TESTIS-EXPRESSED BASIC PROTEIN 1"/>
    <property type="match status" value="1"/>
</dbReference>
<feature type="region of interest" description="Disordered" evidence="1">
    <location>
        <begin position="684"/>
        <end position="720"/>
    </location>
</feature>
<evidence type="ECO:0000313" key="2">
    <source>
        <dbReference type="Ensembl" id="ENSPMRP00000028048.1"/>
    </source>
</evidence>
<keyword evidence="3" id="KW-1185">Reference proteome</keyword>
<feature type="compositionally biased region" description="Polar residues" evidence="1">
    <location>
        <begin position="1460"/>
        <end position="1476"/>
    </location>
</feature>
<feature type="region of interest" description="Disordered" evidence="1">
    <location>
        <begin position="944"/>
        <end position="978"/>
    </location>
</feature>
<dbReference type="PANTHER" id="PTHR14368:SF7">
    <property type="entry name" value="TESTIS-EXPRESSED BASIC PROTEIN 1"/>
    <property type="match status" value="1"/>
</dbReference>
<feature type="compositionally biased region" description="Polar residues" evidence="1">
    <location>
        <begin position="1525"/>
        <end position="1538"/>
    </location>
</feature>
<feature type="region of interest" description="Disordered" evidence="1">
    <location>
        <begin position="1782"/>
        <end position="1814"/>
    </location>
</feature>
<protein>
    <submittedName>
        <fullName evidence="2">Uncharacterized LOC114582003</fullName>
    </submittedName>
</protein>
<proteinExistence type="predicted"/>
<feature type="compositionally biased region" description="Basic and acidic residues" evidence="1">
    <location>
        <begin position="1165"/>
        <end position="1174"/>
    </location>
</feature>
<dbReference type="Ensembl" id="ENSPMRT00000029749.1">
    <property type="protein sequence ID" value="ENSPMRP00000028048.1"/>
    <property type="gene ID" value="ENSPMRG00000018104.1"/>
</dbReference>
<dbReference type="InterPro" id="IPR038754">
    <property type="entry name" value="TSBP1"/>
</dbReference>
<feature type="region of interest" description="Disordered" evidence="1">
    <location>
        <begin position="1070"/>
        <end position="1097"/>
    </location>
</feature>
<feature type="region of interest" description="Disordered" evidence="1">
    <location>
        <begin position="757"/>
        <end position="777"/>
    </location>
</feature>